<dbReference type="EMBL" id="JAOTPL010000001">
    <property type="protein sequence ID" value="MCU7692945.1"/>
    <property type="molecule type" value="Genomic_DNA"/>
</dbReference>
<keyword evidence="3" id="KW-1185">Reference proteome</keyword>
<protein>
    <submittedName>
        <fullName evidence="2">DMP19 family protein</fullName>
    </submittedName>
</protein>
<evidence type="ECO:0000313" key="2">
    <source>
        <dbReference type="EMBL" id="MCU7692945.1"/>
    </source>
</evidence>
<gene>
    <name evidence="2" type="ORF">OD355_00255</name>
</gene>
<proteinExistence type="predicted"/>
<organism evidence="2 3">
    <name type="scientific">Haoranjiania flava</name>
    <dbReference type="NCBI Taxonomy" id="1856322"/>
    <lineage>
        <taxon>Bacteria</taxon>
        <taxon>Pseudomonadati</taxon>
        <taxon>Bacteroidota</taxon>
        <taxon>Chitinophagia</taxon>
        <taxon>Chitinophagales</taxon>
        <taxon>Chitinophagaceae</taxon>
        <taxon>Haoranjiania</taxon>
    </lineage>
</organism>
<dbReference type="Proteomes" id="UP001209317">
    <property type="component" value="Unassembled WGS sequence"/>
</dbReference>
<evidence type="ECO:0000259" key="1">
    <source>
        <dbReference type="Pfam" id="PF14300"/>
    </source>
</evidence>
<accession>A0AAE3IL59</accession>
<dbReference type="RefSeq" id="WP_263036433.1">
    <property type="nucleotide sequence ID" value="NZ_JAOTPL010000001.1"/>
</dbReference>
<dbReference type="AlphaFoldDB" id="A0AAE3IL59"/>
<feature type="domain" description="DNA mimic protein DMP19 C-terminal" evidence="1">
    <location>
        <begin position="27"/>
        <end position="141"/>
    </location>
</feature>
<dbReference type="InterPro" id="IPR025402">
    <property type="entry name" value="DMP19_C"/>
</dbReference>
<evidence type="ECO:0000313" key="3">
    <source>
        <dbReference type="Proteomes" id="UP001209317"/>
    </source>
</evidence>
<sequence>MLPEPVNTYSPVELISLLDKEYENHDTLNIFQHTVQALALLDRQVRNGGYIQLIHNKFGEYIFENAWTEPLAYMSAGKLAGNLSAAKTLYVKHVQELEREMSLKEFSGLYDKFPAFEALHQQYLSIIDDELQHIQKFIENNYQYFEVNKKKRFRRNRTVK</sequence>
<name>A0AAE3IL59_9BACT</name>
<reference evidence="2" key="1">
    <citation type="submission" date="2022-10" db="EMBL/GenBank/DDBJ databases">
        <authorList>
            <person name="Kim H.S."/>
            <person name="Kim J.-S."/>
            <person name="Suh M.K."/>
            <person name="Eom M.K."/>
            <person name="Lee J.-S."/>
        </authorList>
    </citation>
    <scope>NUCLEOTIDE SEQUENCE</scope>
    <source>
        <strain evidence="2">LIP-5</strain>
    </source>
</reference>
<dbReference type="Pfam" id="PF14300">
    <property type="entry name" value="DMP19"/>
    <property type="match status" value="1"/>
</dbReference>
<dbReference type="Gene3D" id="1.20.1420.60">
    <property type="match status" value="1"/>
</dbReference>
<comment type="caution">
    <text evidence="2">The sequence shown here is derived from an EMBL/GenBank/DDBJ whole genome shotgun (WGS) entry which is preliminary data.</text>
</comment>